<evidence type="ECO:0000256" key="1">
    <source>
        <dbReference type="ARBA" id="ARBA00012797"/>
    </source>
</evidence>
<dbReference type="Proteomes" id="UP000070412">
    <property type="component" value="Unassembled WGS sequence"/>
</dbReference>
<dbReference type="EC" id="2.1.1.221" evidence="1"/>
<dbReference type="GO" id="GO:0000049">
    <property type="term" value="F:tRNA binding"/>
    <property type="evidence" value="ECO:0007669"/>
    <property type="project" value="TreeGrafter"/>
</dbReference>
<keyword evidence="2" id="KW-0489">Methyltransferase</keyword>
<dbReference type="EnsemblMetazoa" id="SSS_1853s_mrna">
    <property type="protein sequence ID" value="KAF7488783.1"/>
    <property type="gene ID" value="SSS_1853"/>
</dbReference>
<dbReference type="GO" id="GO:0005634">
    <property type="term" value="C:nucleus"/>
    <property type="evidence" value="ECO:0007669"/>
    <property type="project" value="TreeGrafter"/>
</dbReference>
<gene>
    <name evidence="7" type="ORF">SSS_1853</name>
</gene>
<reference evidence="7" key="2">
    <citation type="submission" date="2020-01" db="EMBL/GenBank/DDBJ databases">
        <authorList>
            <person name="Korhonen P.K.K."/>
            <person name="Guangxu M.G."/>
            <person name="Wang T.W."/>
            <person name="Stroehlein A.J.S."/>
            <person name="Young N.D."/>
            <person name="Ang C.-S.A."/>
            <person name="Fernando D.W.F."/>
            <person name="Lu H.L."/>
            <person name="Taylor S.T."/>
            <person name="Ehtesham M.E.M."/>
            <person name="Najaraj S.H.N."/>
            <person name="Harsha G.H.G."/>
            <person name="Madugundu A.M."/>
            <person name="Renuse S.R."/>
            <person name="Holt D.H."/>
            <person name="Pandey A.P."/>
            <person name="Papenfuss A.P."/>
            <person name="Gasser R.B.G."/>
            <person name="Fischer K.F."/>
        </authorList>
    </citation>
    <scope>NUCLEOTIDE SEQUENCE</scope>
    <source>
        <strain evidence="7">SSS_KF_BRIS2020</strain>
    </source>
</reference>
<evidence type="ECO:0000313" key="8">
    <source>
        <dbReference type="EnsemblMetazoa" id="KAF7488783.1"/>
    </source>
</evidence>
<evidence type="ECO:0000256" key="3">
    <source>
        <dbReference type="ARBA" id="ARBA00022679"/>
    </source>
</evidence>
<evidence type="ECO:0000256" key="4">
    <source>
        <dbReference type="ARBA" id="ARBA00022691"/>
    </source>
</evidence>
<evidence type="ECO:0000313" key="7">
    <source>
        <dbReference type="EMBL" id="KAF7488783.1"/>
    </source>
</evidence>
<evidence type="ECO:0000259" key="6">
    <source>
        <dbReference type="PROSITE" id="PS51675"/>
    </source>
</evidence>
<comment type="catalytic activity">
    <reaction evidence="5">
        <text>guanosine(9) in tRNA + S-adenosyl-L-methionine = N(1)-methylguanosine(9) in tRNA + S-adenosyl-L-homocysteine + H(+)</text>
        <dbReference type="Rhea" id="RHEA:43156"/>
        <dbReference type="Rhea" id="RHEA-COMP:10367"/>
        <dbReference type="Rhea" id="RHEA-COMP:10368"/>
        <dbReference type="ChEBI" id="CHEBI:15378"/>
        <dbReference type="ChEBI" id="CHEBI:57856"/>
        <dbReference type="ChEBI" id="CHEBI:59789"/>
        <dbReference type="ChEBI" id="CHEBI:73542"/>
        <dbReference type="ChEBI" id="CHEBI:74269"/>
        <dbReference type="EC" id="2.1.1.221"/>
    </reaction>
</comment>
<dbReference type="EMBL" id="WVUK01000065">
    <property type="protein sequence ID" value="KAF7488783.1"/>
    <property type="molecule type" value="Genomic_DNA"/>
</dbReference>
<feature type="domain" description="SAM-dependent MTase TRM10-type" evidence="6">
    <location>
        <begin position="127"/>
        <end position="310"/>
    </location>
</feature>
<dbReference type="OMA" id="MSSLECK"/>
<evidence type="ECO:0000256" key="2">
    <source>
        <dbReference type="ARBA" id="ARBA00022603"/>
    </source>
</evidence>
<dbReference type="GO" id="GO:0002939">
    <property type="term" value="P:tRNA N1-guanine methylation"/>
    <property type="evidence" value="ECO:0007669"/>
    <property type="project" value="TreeGrafter"/>
</dbReference>
<dbReference type="PROSITE" id="PS51675">
    <property type="entry name" value="SAM_MT_TRM10"/>
    <property type="match status" value="1"/>
</dbReference>
<reference evidence="8" key="3">
    <citation type="submission" date="2022-06" db="UniProtKB">
        <authorList>
            <consortium name="EnsemblMetazoa"/>
        </authorList>
    </citation>
    <scope>IDENTIFICATION</scope>
</reference>
<dbReference type="InterPro" id="IPR028564">
    <property type="entry name" value="MT_TRM10-typ"/>
</dbReference>
<accession>A0A834R7I3</accession>
<evidence type="ECO:0000313" key="9">
    <source>
        <dbReference type="Proteomes" id="UP000070412"/>
    </source>
</evidence>
<dbReference type="OrthoDB" id="9976048at2759"/>
<dbReference type="PANTHER" id="PTHR13563:SF13">
    <property type="entry name" value="TRNA METHYLTRANSFERASE 10 HOMOLOG A"/>
    <property type="match status" value="1"/>
</dbReference>
<dbReference type="InterPro" id="IPR038459">
    <property type="entry name" value="MT_TRM10-typ_sf"/>
</dbReference>
<sequence>MTQQSRKILYCNVIKSICRFHSSHSHKRKLQIEQSENLFESKSKLIKAEIEWLRLERPDEVPMEIDEKQINYLASLIHLKRYQKRIWLDLSYLDRTRALQRMQRLESFDGFGSLSMPLIGSEIENLIIRRKISAIPFVQNIIFDLSFDEYMCSLECKNLVEQLLRIIVANNQENNLENIFNLHLTGLQSSHSTRLFLNKFFNEKMRPRFPNVFIHNQSFQDIFTLDHMVYLSPHATDEIETIEPNQIYVIGGIVDRRKIIELTQTKCQRLNIKSLRLPIQNGSRKKKKLVKSLDDVFVMIKSMNKIQSLR</sequence>
<protein>
    <recommendedName>
        <fullName evidence="1">tRNA (guanine(9)-N(1))-methyltransferase</fullName>
        <ecNumber evidence="1">2.1.1.221</ecNumber>
    </recommendedName>
</protein>
<dbReference type="GO" id="GO:0052905">
    <property type="term" value="F:tRNA (guanosine(9)-N1)-methyltransferase activity"/>
    <property type="evidence" value="ECO:0007669"/>
    <property type="project" value="UniProtKB-EC"/>
</dbReference>
<dbReference type="AlphaFoldDB" id="A0A834R7I3"/>
<dbReference type="PANTHER" id="PTHR13563">
    <property type="entry name" value="TRNA (GUANINE-9-) METHYLTRANSFERASE"/>
    <property type="match status" value="1"/>
</dbReference>
<keyword evidence="3" id="KW-0808">Transferase</keyword>
<evidence type="ECO:0000256" key="5">
    <source>
        <dbReference type="ARBA" id="ARBA00048434"/>
    </source>
</evidence>
<reference evidence="9" key="1">
    <citation type="journal article" date="2020" name="PLoS Negl. Trop. Dis.">
        <title>High-quality nuclear genome for Sarcoptes scabiei-A critical resource for a neglected parasite.</title>
        <authorList>
            <person name="Korhonen P.K."/>
            <person name="Gasser R.B."/>
            <person name="Ma G."/>
            <person name="Wang T."/>
            <person name="Stroehlein A.J."/>
            <person name="Young N.D."/>
            <person name="Ang C.S."/>
            <person name="Fernando D.D."/>
            <person name="Lu H.C."/>
            <person name="Taylor S."/>
            <person name="Reynolds S.L."/>
            <person name="Mofiz E."/>
            <person name="Najaraj S.H."/>
            <person name="Gowda H."/>
            <person name="Madugundu A."/>
            <person name="Renuse S."/>
            <person name="Holt D."/>
            <person name="Pandey A."/>
            <person name="Papenfuss A.T."/>
            <person name="Fischer K."/>
        </authorList>
    </citation>
    <scope>NUCLEOTIDE SEQUENCE [LARGE SCALE GENOMIC DNA]</scope>
</reference>
<organism evidence="7">
    <name type="scientific">Sarcoptes scabiei</name>
    <name type="common">Itch mite</name>
    <name type="synonym">Acarus scabiei</name>
    <dbReference type="NCBI Taxonomy" id="52283"/>
    <lineage>
        <taxon>Eukaryota</taxon>
        <taxon>Metazoa</taxon>
        <taxon>Ecdysozoa</taxon>
        <taxon>Arthropoda</taxon>
        <taxon>Chelicerata</taxon>
        <taxon>Arachnida</taxon>
        <taxon>Acari</taxon>
        <taxon>Acariformes</taxon>
        <taxon>Sarcoptiformes</taxon>
        <taxon>Astigmata</taxon>
        <taxon>Psoroptidia</taxon>
        <taxon>Sarcoptoidea</taxon>
        <taxon>Sarcoptidae</taxon>
        <taxon>Sarcoptinae</taxon>
        <taxon>Sarcoptes</taxon>
    </lineage>
</organism>
<keyword evidence="9" id="KW-1185">Reference proteome</keyword>
<dbReference type="Gene3D" id="3.40.1280.30">
    <property type="match status" value="1"/>
</dbReference>
<name>A0A834R7I3_SARSC</name>
<dbReference type="InterPro" id="IPR007356">
    <property type="entry name" value="tRNA_m1G_MeTrfase_euk"/>
</dbReference>
<proteinExistence type="predicted"/>
<keyword evidence="4" id="KW-0949">S-adenosyl-L-methionine</keyword>